<comment type="caution">
    <text evidence="2">The sequence shown here is derived from an EMBL/GenBank/DDBJ whole genome shotgun (WGS) entry which is preliminary data.</text>
</comment>
<evidence type="ECO:0000313" key="3">
    <source>
        <dbReference type="Proteomes" id="UP000248557"/>
    </source>
</evidence>
<dbReference type="GeneID" id="3855440"/>
<organism evidence="2 3">
    <name type="scientific">Methanosphaera stadtmanae</name>
    <dbReference type="NCBI Taxonomy" id="2317"/>
    <lineage>
        <taxon>Archaea</taxon>
        <taxon>Methanobacteriati</taxon>
        <taxon>Methanobacteriota</taxon>
        <taxon>Methanomada group</taxon>
        <taxon>Methanobacteria</taxon>
        <taxon>Methanobacteriales</taxon>
        <taxon>Methanobacteriaceae</taxon>
        <taxon>Methanosphaera</taxon>
    </lineage>
</organism>
<dbReference type="InterPro" id="IPR050312">
    <property type="entry name" value="IolE/XylAMocC-like"/>
</dbReference>
<dbReference type="OMA" id="ENMPSYD"/>
<dbReference type="EMBL" id="NGJK01000029">
    <property type="protein sequence ID" value="RAP03333.1"/>
    <property type="molecule type" value="Genomic_DNA"/>
</dbReference>
<evidence type="ECO:0000259" key="1">
    <source>
        <dbReference type="Pfam" id="PF01261"/>
    </source>
</evidence>
<sequence length="252" mass="28707">MKISVSTLGLYPATMENILDFVTEQKLDYLEVIKEYPYDEVGADVFESYDLGLSIHAPMSDVNIASHVKKIRDISVELMVDSFKLANDWGAERVVVHPGTIPIMALKYPEKILKYNVESLIKCQRAAQEYGVMMCVENMPLFERMLYTNVDALFDLVDNEIHSGITLDVGHAHNNGFAPENMFKSDNIHHIHLSDNDGSYDMHHALGSHNIDFPKIFDILKQKKYDDICVIEVRTLQGILKSIDYLKDINIL</sequence>
<dbReference type="PANTHER" id="PTHR12110:SF21">
    <property type="entry name" value="XYLOSE ISOMERASE-LIKE TIM BARREL DOMAIN-CONTAINING PROTEIN"/>
    <property type="match status" value="1"/>
</dbReference>
<name>A0A328Q1C6_9EURY</name>
<gene>
    <name evidence="2" type="ORF">CA615_03155</name>
</gene>
<dbReference type="Gene3D" id="3.20.20.150">
    <property type="entry name" value="Divalent-metal-dependent TIM barrel enzymes"/>
    <property type="match status" value="1"/>
</dbReference>
<dbReference type="Proteomes" id="UP000248557">
    <property type="component" value="Unassembled WGS sequence"/>
</dbReference>
<evidence type="ECO:0000313" key="2">
    <source>
        <dbReference type="EMBL" id="RAP03333.1"/>
    </source>
</evidence>
<dbReference type="InterPro" id="IPR013022">
    <property type="entry name" value="Xyl_isomerase-like_TIM-brl"/>
</dbReference>
<feature type="domain" description="Xylose isomerase-like TIM barrel" evidence="1">
    <location>
        <begin position="34"/>
        <end position="248"/>
    </location>
</feature>
<dbReference type="InterPro" id="IPR036237">
    <property type="entry name" value="Xyl_isomerase-like_sf"/>
</dbReference>
<dbReference type="AlphaFoldDB" id="A0A328Q1C6"/>
<protein>
    <submittedName>
        <fullName evidence="2">Sugar phosphate isomerase</fullName>
    </submittedName>
</protein>
<dbReference type="Pfam" id="PF01261">
    <property type="entry name" value="AP_endonuc_2"/>
    <property type="match status" value="1"/>
</dbReference>
<dbReference type="RefSeq" id="WP_011406249.1">
    <property type="nucleotide sequence ID" value="NZ_CATZXA010000139.1"/>
</dbReference>
<reference evidence="2 3" key="1">
    <citation type="submission" date="2017-05" db="EMBL/GenBank/DDBJ databases">
        <title>Host range expansion of the Methanosphaera genus to humans and monogastric animals involves recent and extensive reduction in genome content.</title>
        <authorList>
            <person name="Hoedt E.C."/>
            <person name="Volmer J.G."/>
            <person name="Parks D.H."/>
            <person name="Rosewarne C.P."/>
            <person name="Denman S.E."/>
            <person name="Mcsweeney C.S."/>
            <person name="O Cuiv P."/>
            <person name="Hugenholtz P."/>
            <person name="Tyson G.W."/>
            <person name="Morrison M."/>
        </authorList>
    </citation>
    <scope>NUCLEOTIDE SEQUENCE [LARGE SCALE GENOMIC DNA]</scope>
    <source>
        <strain evidence="2 3">PA5</strain>
    </source>
</reference>
<keyword evidence="2" id="KW-0413">Isomerase</keyword>
<dbReference type="PANTHER" id="PTHR12110">
    <property type="entry name" value="HYDROXYPYRUVATE ISOMERASE"/>
    <property type="match status" value="1"/>
</dbReference>
<proteinExistence type="predicted"/>
<accession>A0A328Q1C6</accession>
<dbReference type="SUPFAM" id="SSF51658">
    <property type="entry name" value="Xylose isomerase-like"/>
    <property type="match status" value="1"/>
</dbReference>
<dbReference type="GO" id="GO:0016853">
    <property type="term" value="F:isomerase activity"/>
    <property type="evidence" value="ECO:0007669"/>
    <property type="project" value="UniProtKB-KW"/>
</dbReference>